<keyword evidence="1" id="KW-0694">RNA-binding</keyword>
<keyword evidence="1" id="KW-0548">Nucleotidyltransferase</keyword>
<protein>
    <recommendedName>
        <fullName evidence="1">RNA-dependent RNA polymerase</fullName>
        <ecNumber evidence="1">2.7.7.48</ecNumber>
    </recommendedName>
</protein>
<keyword evidence="1" id="KW-0696">RNA-directed RNA polymerase</keyword>
<dbReference type="EMBL" id="KN833008">
    <property type="protein sequence ID" value="KIM79618.1"/>
    <property type="molecule type" value="Genomic_DNA"/>
</dbReference>
<dbReference type="GO" id="GO:0030422">
    <property type="term" value="P:siRNA processing"/>
    <property type="evidence" value="ECO:0007669"/>
    <property type="project" value="TreeGrafter"/>
</dbReference>
<dbReference type="InParanoid" id="A0A0C3B062"/>
<comment type="similarity">
    <text evidence="1">Belongs to the RdRP family.</text>
</comment>
<dbReference type="GO" id="GO:0031380">
    <property type="term" value="C:nuclear RNA-directed RNA polymerase complex"/>
    <property type="evidence" value="ECO:0007669"/>
    <property type="project" value="TreeGrafter"/>
</dbReference>
<dbReference type="AlphaFoldDB" id="A0A0C3B062"/>
<dbReference type="PANTHER" id="PTHR23079">
    <property type="entry name" value="RNA-DEPENDENT RNA POLYMERASE"/>
    <property type="match status" value="1"/>
</dbReference>
<dbReference type="PANTHER" id="PTHR23079:SF55">
    <property type="entry name" value="RNA-DIRECTED RNA POLYMERASE"/>
    <property type="match status" value="1"/>
</dbReference>
<dbReference type="FunCoup" id="A0A0C3B062">
    <property type="interactions" value="7"/>
</dbReference>
<proteinExistence type="inferred from homology"/>
<dbReference type="Proteomes" id="UP000054166">
    <property type="component" value="Unassembled WGS sequence"/>
</dbReference>
<dbReference type="HOGENOM" id="CLU_001366_2_1_1"/>
<gene>
    <name evidence="3" type="ORF">PILCRDRAFT_74119</name>
</gene>
<reference evidence="4" key="2">
    <citation type="submission" date="2015-01" db="EMBL/GenBank/DDBJ databases">
        <title>Evolutionary Origins and Diversification of the Mycorrhizal Mutualists.</title>
        <authorList>
            <consortium name="DOE Joint Genome Institute"/>
            <consortium name="Mycorrhizal Genomics Consortium"/>
            <person name="Kohler A."/>
            <person name="Kuo A."/>
            <person name="Nagy L.G."/>
            <person name="Floudas D."/>
            <person name="Copeland A."/>
            <person name="Barry K.W."/>
            <person name="Cichocki N."/>
            <person name="Veneault-Fourrey C."/>
            <person name="LaButti K."/>
            <person name="Lindquist E.A."/>
            <person name="Lipzen A."/>
            <person name="Lundell T."/>
            <person name="Morin E."/>
            <person name="Murat C."/>
            <person name="Riley R."/>
            <person name="Ohm R."/>
            <person name="Sun H."/>
            <person name="Tunlid A."/>
            <person name="Henrissat B."/>
            <person name="Grigoriev I.V."/>
            <person name="Hibbett D.S."/>
            <person name="Martin F."/>
        </authorList>
    </citation>
    <scope>NUCLEOTIDE SEQUENCE [LARGE SCALE GENOMIC DNA]</scope>
    <source>
        <strain evidence="4">F 1598</strain>
    </source>
</reference>
<feature type="domain" description="RDRP core" evidence="2">
    <location>
        <begin position="413"/>
        <end position="1008"/>
    </location>
</feature>
<evidence type="ECO:0000313" key="3">
    <source>
        <dbReference type="EMBL" id="KIM79618.1"/>
    </source>
</evidence>
<dbReference type="STRING" id="765440.A0A0C3B062"/>
<evidence type="ECO:0000313" key="4">
    <source>
        <dbReference type="Proteomes" id="UP000054166"/>
    </source>
</evidence>
<dbReference type="InterPro" id="IPR057596">
    <property type="entry name" value="RDRP_core"/>
</dbReference>
<keyword evidence="4" id="KW-1185">Reference proteome</keyword>
<dbReference type="InterPro" id="IPR007855">
    <property type="entry name" value="RDRP"/>
</dbReference>
<comment type="catalytic activity">
    <reaction evidence="1">
        <text>RNA(n) + a ribonucleoside 5'-triphosphate = RNA(n+1) + diphosphate</text>
        <dbReference type="Rhea" id="RHEA:21248"/>
        <dbReference type="Rhea" id="RHEA-COMP:14527"/>
        <dbReference type="Rhea" id="RHEA-COMP:17342"/>
        <dbReference type="ChEBI" id="CHEBI:33019"/>
        <dbReference type="ChEBI" id="CHEBI:61557"/>
        <dbReference type="ChEBI" id="CHEBI:140395"/>
        <dbReference type="EC" id="2.7.7.48"/>
    </reaction>
</comment>
<evidence type="ECO:0000256" key="1">
    <source>
        <dbReference type="RuleBase" id="RU363098"/>
    </source>
</evidence>
<dbReference type="Pfam" id="PF05183">
    <property type="entry name" value="RdRP"/>
    <property type="match status" value="1"/>
</dbReference>
<accession>A0A0C3B062</accession>
<dbReference type="GO" id="GO:0003968">
    <property type="term" value="F:RNA-directed RNA polymerase activity"/>
    <property type="evidence" value="ECO:0007669"/>
    <property type="project" value="UniProtKB-KW"/>
</dbReference>
<keyword evidence="1" id="KW-0808">Transferase</keyword>
<evidence type="ECO:0000259" key="2">
    <source>
        <dbReference type="Pfam" id="PF05183"/>
    </source>
</evidence>
<dbReference type="GO" id="GO:0003723">
    <property type="term" value="F:RNA binding"/>
    <property type="evidence" value="ECO:0007669"/>
    <property type="project" value="UniProtKB-KW"/>
</dbReference>
<sequence length="1201" mass="138154">MDLDIVNVHYQANEWEVTRAIAAILHTQDEFKPAEGERQLNFKVRLHPCEVGIRNDGTGILTLPSRKIGQKFLKWIRKENNCIPVGEKNLKFFPGKTRPLLGLAMTLDKTPYLDPDIEEERQTKIRALNDANLLVDKVQFGLFYRPSPGKNRNFSIEWEGSFTNKSLGWLCWEYEHKLIRVQIGNRMTEETGSSIVIKFSNIRKLGINYDFGNPFLCFDLVTPPMLEEEDFNRPLTGDDQKDNRKFRRRVGSLHSGHARVSPYCHHLRIVLYRDEDLDRFEELCTIAGLQRPIRAQIDAYQNGFYSQNRLHMVQIWLRSLDWRVAFQLEAILHNALLNTEDLLTHLYDPINKLCREHRNIASEVLRYFTEALQSMLPKETPLECFERTRARKLIVTQPQLPPGTFHCHHVCFAPTRMILEGPYVIQSNRVIREWAAYQDNFIRVDFRDEDRLQYRWDREVDGRTFLEERVGGILKNGFELAGRKFEFLAYSSSALRRVHVQSKAYYLSSVLREHAVWFMQPFHHPDIGLVNSDYIRGTLGEFPGVIHQPSKYAARIAQAFTATDPSVRITRDQWVEVDDLGTHPYYFTDGVGTISQELGDRIWKTLCDARRDHGEHAYQIRFLGYKGVVGVDDQLPGIMMRLRPSMNKFKGREDDDAEIEIARAFSKPNTSFKQMVMILEDRGVTMESFMTLQDAAVAEARTIDDSLVQFRQVLKAHSLGGCYRLGWILERLMNLGLDLKCRNPEQRLDNAFLGRLRHFAMTHVLRDIKHGARIPIPKSWLLVGVADEGPAYVAAGYENVYQLQKGKIYVCVQAPDDENPTWLKGSCTISRSPVVHPGDIQRVYAIGQPPEGQLSLASCLGGGDLDGDLYDVIFHGPLLPTEHIDPAEYPPGRTRENENRRPSTVDDICNFIVEYINSDVLGLLSDRHLIIAGKITAIYAMDENCKKLAELCSQAVDYPKNGIPVNIDRSPRLLIPYKPDWHAAEVAAPRRTDYYDSDRALGHLYRAIEIDDPALLLSSGSPTSPSQLTDPISMALKPVVQEQLQNYTLPDEHNAETRRVFQLYVDELAYICLTHTVTAMSDVRLREEEIVVGTILAKCSQRRWRKDRMHRMRTHSQVIVQEVQREFMNNLDKASPNQIREGLMKAWRAWEFSLRHSADFGANSFGLIALGIIFNCLEKLDEMQKVRTYFFGDEFIAENVR</sequence>
<reference evidence="3 4" key="1">
    <citation type="submission" date="2014-04" db="EMBL/GenBank/DDBJ databases">
        <authorList>
            <consortium name="DOE Joint Genome Institute"/>
            <person name="Kuo A."/>
            <person name="Tarkka M."/>
            <person name="Buscot F."/>
            <person name="Kohler A."/>
            <person name="Nagy L.G."/>
            <person name="Floudas D."/>
            <person name="Copeland A."/>
            <person name="Barry K.W."/>
            <person name="Cichocki N."/>
            <person name="Veneault-Fourrey C."/>
            <person name="LaButti K."/>
            <person name="Lindquist E.A."/>
            <person name="Lipzen A."/>
            <person name="Lundell T."/>
            <person name="Morin E."/>
            <person name="Murat C."/>
            <person name="Sun H."/>
            <person name="Tunlid A."/>
            <person name="Henrissat B."/>
            <person name="Grigoriev I.V."/>
            <person name="Hibbett D.S."/>
            <person name="Martin F."/>
            <person name="Nordberg H.P."/>
            <person name="Cantor M.N."/>
            <person name="Hua S.X."/>
        </authorList>
    </citation>
    <scope>NUCLEOTIDE SEQUENCE [LARGE SCALE GENOMIC DNA]</scope>
    <source>
        <strain evidence="3 4">F 1598</strain>
    </source>
</reference>
<organism evidence="3 4">
    <name type="scientific">Piloderma croceum (strain F 1598)</name>
    <dbReference type="NCBI Taxonomy" id="765440"/>
    <lineage>
        <taxon>Eukaryota</taxon>
        <taxon>Fungi</taxon>
        <taxon>Dikarya</taxon>
        <taxon>Basidiomycota</taxon>
        <taxon>Agaricomycotina</taxon>
        <taxon>Agaricomycetes</taxon>
        <taxon>Agaricomycetidae</taxon>
        <taxon>Atheliales</taxon>
        <taxon>Atheliaceae</taxon>
        <taxon>Piloderma</taxon>
    </lineage>
</organism>
<name>A0A0C3B062_PILCF</name>
<dbReference type="EC" id="2.7.7.48" evidence="1"/>
<dbReference type="OrthoDB" id="6513042at2759"/>